<dbReference type="Pfam" id="PF02055">
    <property type="entry name" value="Glyco_hydro_30"/>
    <property type="match status" value="1"/>
</dbReference>
<accession>A0A8J6JBD3</accession>
<gene>
    <name evidence="6" type="ORF">H8S62_04905</name>
</gene>
<dbReference type="PANTHER" id="PTHR11069">
    <property type="entry name" value="GLUCOSYLCERAMIDASE"/>
    <property type="match status" value="1"/>
</dbReference>
<evidence type="ECO:0000256" key="1">
    <source>
        <dbReference type="ARBA" id="ARBA00005382"/>
    </source>
</evidence>
<sequence>MKKIDWRWSNESAQWAAKAPSPSGADAALALDGREYQTMHGFGGCFNELGWRALQSLTAADRSAVLKTLFSPAGAGLNFCRLPIGANDYSFDWYSLDETPGDYALEHFSLERDRQALIPYIKEALALNPDLRLFASPWSPPTWMKDPPVYNWGKLIPAPENLRAYANYFVKFIQGYAALGIPVEQVHVQNEPVANQKFPSCMWTGEELRDFIRDYLGPALARSGLDTELWLGTINAPGCDYIRLIFDKWATEDYDYFANTVLSDPEALRYLSGVSYQWGGKIAIQRTFESWWPRLRLMQSENECGFGDNTWEYARYMWTMLKHYISNGAESYLYWNLVLEPMGRSTWGDPQNAMVTVDPAAGAAVCNPDFYVMKHFSAPIRRGAVRLGARGSFAGDSLVFRNPDGSVVLELFNPFDRVFTVGVELEGETYHFPLEPRSVNSIVLADGGRGGCA</sequence>
<dbReference type="Gene3D" id="3.20.20.80">
    <property type="entry name" value="Glycosidases"/>
    <property type="match status" value="1"/>
</dbReference>
<dbReference type="PRINTS" id="PR00843">
    <property type="entry name" value="GLHYDRLASE30"/>
</dbReference>
<comment type="similarity">
    <text evidence="1 4">Belongs to the glycosyl hydrolase 30 family.</text>
</comment>
<dbReference type="InterPro" id="IPR017853">
    <property type="entry name" value="GH"/>
</dbReference>
<feature type="domain" description="Glycosyl hydrolase family 30 TIM-barrel" evidence="5">
    <location>
        <begin position="40"/>
        <end position="378"/>
    </location>
</feature>
<evidence type="ECO:0000256" key="4">
    <source>
        <dbReference type="RuleBase" id="RU361188"/>
    </source>
</evidence>
<organism evidence="6 7">
    <name type="scientific">Lawsonibacter faecis</name>
    <dbReference type="NCBI Taxonomy" id="2763052"/>
    <lineage>
        <taxon>Bacteria</taxon>
        <taxon>Bacillati</taxon>
        <taxon>Bacillota</taxon>
        <taxon>Clostridia</taxon>
        <taxon>Eubacteriales</taxon>
        <taxon>Oscillospiraceae</taxon>
        <taxon>Lawsonibacter</taxon>
    </lineage>
</organism>
<dbReference type="Proteomes" id="UP000607645">
    <property type="component" value="Unassembled WGS sequence"/>
</dbReference>
<keyword evidence="2" id="KW-0732">Signal</keyword>
<keyword evidence="3 4" id="KW-0378">Hydrolase</keyword>
<dbReference type="PANTHER" id="PTHR11069:SF23">
    <property type="entry name" value="LYSOSOMAL ACID GLUCOSYLCERAMIDASE"/>
    <property type="match status" value="1"/>
</dbReference>
<dbReference type="InterPro" id="IPR033453">
    <property type="entry name" value="Glyco_hydro_30_TIM-barrel"/>
</dbReference>
<keyword evidence="7" id="KW-1185">Reference proteome</keyword>
<dbReference type="GO" id="GO:0016020">
    <property type="term" value="C:membrane"/>
    <property type="evidence" value="ECO:0007669"/>
    <property type="project" value="GOC"/>
</dbReference>
<comment type="caution">
    <text evidence="6">The sequence shown here is derived from an EMBL/GenBank/DDBJ whole genome shotgun (WGS) entry which is preliminary data.</text>
</comment>
<evidence type="ECO:0000313" key="6">
    <source>
        <dbReference type="EMBL" id="MBC5736346.1"/>
    </source>
</evidence>
<dbReference type="SUPFAM" id="SSF51445">
    <property type="entry name" value="(Trans)glycosidases"/>
    <property type="match status" value="1"/>
</dbReference>
<reference evidence="6" key="1">
    <citation type="submission" date="2020-08" db="EMBL/GenBank/DDBJ databases">
        <title>Genome public.</title>
        <authorList>
            <person name="Liu C."/>
            <person name="Sun Q."/>
        </authorList>
    </citation>
    <scope>NUCLEOTIDE SEQUENCE</scope>
    <source>
        <strain evidence="6">NSJ-52</strain>
    </source>
</reference>
<dbReference type="AlphaFoldDB" id="A0A8J6JBD3"/>
<evidence type="ECO:0000256" key="2">
    <source>
        <dbReference type="ARBA" id="ARBA00022729"/>
    </source>
</evidence>
<proteinExistence type="inferred from homology"/>
<evidence type="ECO:0000256" key="3">
    <source>
        <dbReference type="ARBA" id="ARBA00022801"/>
    </source>
</evidence>
<dbReference type="InterPro" id="IPR001139">
    <property type="entry name" value="Glyco_hydro_30"/>
</dbReference>
<name>A0A8J6JBD3_9FIRM</name>
<dbReference type="GO" id="GO:0004348">
    <property type="term" value="F:glucosylceramidase activity"/>
    <property type="evidence" value="ECO:0007669"/>
    <property type="project" value="InterPro"/>
</dbReference>
<evidence type="ECO:0000259" key="5">
    <source>
        <dbReference type="Pfam" id="PF02055"/>
    </source>
</evidence>
<evidence type="ECO:0000313" key="7">
    <source>
        <dbReference type="Proteomes" id="UP000607645"/>
    </source>
</evidence>
<dbReference type="EMBL" id="JACOPQ010000003">
    <property type="protein sequence ID" value="MBC5736346.1"/>
    <property type="molecule type" value="Genomic_DNA"/>
</dbReference>
<keyword evidence="4" id="KW-0326">Glycosidase</keyword>
<dbReference type="GO" id="GO:0006680">
    <property type="term" value="P:glucosylceramide catabolic process"/>
    <property type="evidence" value="ECO:0007669"/>
    <property type="project" value="TreeGrafter"/>
</dbReference>
<protein>
    <submittedName>
        <fullName evidence="6">Glycoside hydrolase family 30 protein</fullName>
    </submittedName>
</protein>
<dbReference type="RefSeq" id="WP_186918673.1">
    <property type="nucleotide sequence ID" value="NZ_JACOPQ010000003.1"/>
</dbReference>